<protein>
    <submittedName>
        <fullName evidence="3">DUF4113 domain-containing protein</fullName>
    </submittedName>
</protein>
<dbReference type="Pfam" id="PF13438">
    <property type="entry name" value="DUF4113"/>
    <property type="match status" value="1"/>
</dbReference>
<evidence type="ECO:0000259" key="1">
    <source>
        <dbReference type="Pfam" id="PF11799"/>
    </source>
</evidence>
<evidence type="ECO:0000259" key="2">
    <source>
        <dbReference type="Pfam" id="PF13438"/>
    </source>
</evidence>
<feature type="domain" description="DNA polymerase Y-family little finger" evidence="1">
    <location>
        <begin position="20"/>
        <end position="130"/>
    </location>
</feature>
<dbReference type="InterPro" id="IPR025188">
    <property type="entry name" value="DUF4113"/>
</dbReference>
<dbReference type="InterPro" id="IPR036775">
    <property type="entry name" value="DNA_pol_Y-fam_lit_finger_sf"/>
</dbReference>
<accession>A0ABY4G1X3</accession>
<keyword evidence="4" id="KW-1185">Reference proteome</keyword>
<reference evidence="3" key="1">
    <citation type="submission" date="2022-04" db="EMBL/GenBank/DDBJ databases">
        <title>Hymenobacter sp. isolated from the air.</title>
        <authorList>
            <person name="Won M."/>
            <person name="Lee C.-M."/>
            <person name="Woen H.-Y."/>
            <person name="Kwon S.-W."/>
        </authorList>
    </citation>
    <scope>NUCLEOTIDE SEQUENCE</scope>
    <source>
        <strain evidence="3">5420S-77</strain>
    </source>
</reference>
<dbReference type="Gene3D" id="3.30.1490.100">
    <property type="entry name" value="DNA polymerase, Y-family, little finger domain"/>
    <property type="match status" value="1"/>
</dbReference>
<evidence type="ECO:0000313" key="3">
    <source>
        <dbReference type="EMBL" id="UOQ64874.1"/>
    </source>
</evidence>
<sequence length="196" mass="21602">MPPIAALRRRYPLSPVYPYSRTFGTPLTTFPDVLGAVSSFTSRAAEKLRRQGSAANTMSVFLSKDRFSLAPGPHSSSTVISLPVASSDTSDLIRLARTALKRLWQPGCVYKKAGVIFDGLETDGQQQLDLFAKVNVGEARDKLMKGLDKLNERFGSGAVTFASAFVKKGERPVWDSKADFKSPAYTTDWDELWFIT</sequence>
<dbReference type="EMBL" id="CP095061">
    <property type="protein sequence ID" value="UOQ64874.1"/>
    <property type="molecule type" value="Genomic_DNA"/>
</dbReference>
<proteinExistence type="predicted"/>
<dbReference type="RefSeq" id="WP_245118884.1">
    <property type="nucleotide sequence ID" value="NZ_CP095061.1"/>
</dbReference>
<dbReference type="InterPro" id="IPR017961">
    <property type="entry name" value="DNA_pol_Y-fam_little_finger"/>
</dbReference>
<feature type="domain" description="DUF4113" evidence="2">
    <location>
        <begin position="142"/>
        <end position="193"/>
    </location>
</feature>
<dbReference type="Proteomes" id="UP000830401">
    <property type="component" value="Chromosome"/>
</dbReference>
<organism evidence="3 4">
    <name type="scientific">Hymenobacter volaticus</name>
    <dbReference type="NCBI Taxonomy" id="2932254"/>
    <lineage>
        <taxon>Bacteria</taxon>
        <taxon>Pseudomonadati</taxon>
        <taxon>Bacteroidota</taxon>
        <taxon>Cytophagia</taxon>
        <taxon>Cytophagales</taxon>
        <taxon>Hymenobacteraceae</taxon>
        <taxon>Hymenobacter</taxon>
    </lineage>
</organism>
<dbReference type="Pfam" id="PF11799">
    <property type="entry name" value="IMS_C"/>
    <property type="match status" value="1"/>
</dbReference>
<gene>
    <name evidence="3" type="ORF">MUN86_15025</name>
</gene>
<evidence type="ECO:0000313" key="4">
    <source>
        <dbReference type="Proteomes" id="UP000830401"/>
    </source>
</evidence>
<dbReference type="SUPFAM" id="SSF100879">
    <property type="entry name" value="Lesion bypass DNA polymerase (Y-family), little finger domain"/>
    <property type="match status" value="1"/>
</dbReference>
<name>A0ABY4G1X3_9BACT</name>